<dbReference type="InterPro" id="IPR046172">
    <property type="entry name" value="DUF6174"/>
</dbReference>
<evidence type="ECO:0000313" key="3">
    <source>
        <dbReference type="Proteomes" id="UP000195442"/>
    </source>
</evidence>
<feature type="signal peptide" evidence="1">
    <location>
        <begin position="1"/>
        <end position="18"/>
    </location>
</feature>
<protein>
    <recommendedName>
        <fullName evidence="4">Lipoprotein</fullName>
    </recommendedName>
</protein>
<organism evidence="2 3">
    <name type="scientific">Crenothrix polyspora</name>
    <dbReference type="NCBI Taxonomy" id="360316"/>
    <lineage>
        <taxon>Bacteria</taxon>
        <taxon>Pseudomonadati</taxon>
        <taxon>Pseudomonadota</taxon>
        <taxon>Gammaproteobacteria</taxon>
        <taxon>Methylococcales</taxon>
        <taxon>Crenotrichaceae</taxon>
        <taxon>Crenothrix</taxon>
    </lineage>
</organism>
<keyword evidence="1" id="KW-0732">Signal</keyword>
<gene>
    <name evidence="2" type="ORF">CRENPOLYSF2_1590002</name>
</gene>
<dbReference type="AlphaFoldDB" id="A0A1R4H379"/>
<proteinExistence type="predicted"/>
<dbReference type="Pfam" id="PF19671">
    <property type="entry name" value="DUF6174"/>
    <property type="match status" value="1"/>
</dbReference>
<sequence length="162" mass="18779">MKKLLLVPLYLSILTACTTPTQPHIENKKLELPVQSVEAKQLQAAEKKWQQNQPTHYIYTLQRTCFCPREYNNPIEIRVLNGVVQKAMLPREGTPLPSVRMDEALTINNLFDVIHKAIDKKAASIDVKYDWRYGYPSSIAIDWEKMMADEETYFTARGLRPR</sequence>
<accession>A0A1R4H379</accession>
<evidence type="ECO:0008006" key="4">
    <source>
        <dbReference type="Google" id="ProtNLM"/>
    </source>
</evidence>
<dbReference type="Proteomes" id="UP000195442">
    <property type="component" value="Unassembled WGS sequence"/>
</dbReference>
<name>A0A1R4H379_9GAMM</name>
<evidence type="ECO:0000256" key="1">
    <source>
        <dbReference type="SAM" id="SignalP"/>
    </source>
</evidence>
<dbReference type="PROSITE" id="PS51257">
    <property type="entry name" value="PROKAR_LIPOPROTEIN"/>
    <property type="match status" value="1"/>
</dbReference>
<reference evidence="3" key="1">
    <citation type="submission" date="2017-02" db="EMBL/GenBank/DDBJ databases">
        <authorList>
            <person name="Daims H."/>
        </authorList>
    </citation>
    <scope>NUCLEOTIDE SEQUENCE [LARGE SCALE GENOMIC DNA]</scope>
</reference>
<dbReference type="OrthoDB" id="162213at2"/>
<dbReference type="EMBL" id="FUKJ01000067">
    <property type="protein sequence ID" value="SJM90309.1"/>
    <property type="molecule type" value="Genomic_DNA"/>
</dbReference>
<dbReference type="RefSeq" id="WP_087146042.1">
    <property type="nucleotide sequence ID" value="NZ_FUKJ01000067.1"/>
</dbReference>
<feature type="chain" id="PRO_5010369242" description="Lipoprotein" evidence="1">
    <location>
        <begin position="19"/>
        <end position="162"/>
    </location>
</feature>
<keyword evidence="3" id="KW-1185">Reference proteome</keyword>
<evidence type="ECO:0000313" key="2">
    <source>
        <dbReference type="EMBL" id="SJM90309.1"/>
    </source>
</evidence>